<feature type="transmembrane region" description="Helical" evidence="1">
    <location>
        <begin position="394"/>
        <end position="416"/>
    </location>
</feature>
<reference evidence="2" key="1">
    <citation type="submission" date="2023-03" db="EMBL/GenBank/DDBJ databases">
        <title>Massive genome expansion in bonnet fungi (Mycena s.s.) driven by repeated elements and novel gene families across ecological guilds.</title>
        <authorList>
            <consortium name="Lawrence Berkeley National Laboratory"/>
            <person name="Harder C.B."/>
            <person name="Miyauchi S."/>
            <person name="Viragh M."/>
            <person name="Kuo A."/>
            <person name="Thoen E."/>
            <person name="Andreopoulos B."/>
            <person name="Lu D."/>
            <person name="Skrede I."/>
            <person name="Drula E."/>
            <person name="Henrissat B."/>
            <person name="Morin E."/>
            <person name="Kohler A."/>
            <person name="Barry K."/>
            <person name="LaButti K."/>
            <person name="Morin E."/>
            <person name="Salamov A."/>
            <person name="Lipzen A."/>
            <person name="Mereny Z."/>
            <person name="Hegedus B."/>
            <person name="Baldrian P."/>
            <person name="Stursova M."/>
            <person name="Weitz H."/>
            <person name="Taylor A."/>
            <person name="Grigoriev I.V."/>
            <person name="Nagy L.G."/>
            <person name="Martin F."/>
            <person name="Kauserud H."/>
        </authorList>
    </citation>
    <scope>NUCLEOTIDE SEQUENCE</scope>
    <source>
        <strain evidence="2">CBHHK200</strain>
    </source>
</reference>
<keyword evidence="1" id="KW-0472">Membrane</keyword>
<evidence type="ECO:0000313" key="2">
    <source>
        <dbReference type="EMBL" id="KAJ7018376.1"/>
    </source>
</evidence>
<proteinExistence type="predicted"/>
<organism evidence="2 3">
    <name type="scientific">Mycena alexandri</name>
    <dbReference type="NCBI Taxonomy" id="1745969"/>
    <lineage>
        <taxon>Eukaryota</taxon>
        <taxon>Fungi</taxon>
        <taxon>Dikarya</taxon>
        <taxon>Basidiomycota</taxon>
        <taxon>Agaricomycotina</taxon>
        <taxon>Agaricomycetes</taxon>
        <taxon>Agaricomycetidae</taxon>
        <taxon>Agaricales</taxon>
        <taxon>Marasmiineae</taxon>
        <taxon>Mycenaceae</taxon>
        <taxon>Mycena</taxon>
    </lineage>
</organism>
<dbReference type="Proteomes" id="UP001218188">
    <property type="component" value="Unassembled WGS sequence"/>
</dbReference>
<keyword evidence="1" id="KW-1133">Transmembrane helix</keyword>
<dbReference type="AlphaFoldDB" id="A0AAD6RZD0"/>
<comment type="caution">
    <text evidence="2">The sequence shown here is derived from an EMBL/GenBank/DDBJ whole genome shotgun (WGS) entry which is preliminary data.</text>
</comment>
<name>A0AAD6RZD0_9AGAR</name>
<sequence>MPPATQFPVPTFDDPDSNASPQEFLDFLRNLVAQNLDGDPSVRIPAANKDVWITVLSGLSETFLASFPSTDKVQWHVMHEKVRLAAASLDVIRRVSNRVEDIFHGPSDLARRTFARLLNFCNVVEMWLDVECEPMEGLPTPRELANDALQTTLLVLRSLGGAVVHIAESKVPLWKTLRVILAECLEIVTDLIARSSTLVFPVAITLFAKNPVQDATVQEPLSPDVEDKSFTLTLASIGDLPTFLSTTLAILVHSVCPPLLSQWFLTDLIRQMGETVGKAFAYCLSPSCAAPGERRATALMKLAALPTSLSSLSPNFAHYIPDLLFRLLRHRLLEGPTVGWDVIDSEMPKLFQSPHFTAPTKADFMEILAIIGTEAWGEMGSDLRVFSPYFSKMMALLMCLATGFGCLLPAQFFSAFPPQCTTTNPAKHSTSRSWQ</sequence>
<dbReference type="EMBL" id="JARJCM010000343">
    <property type="protein sequence ID" value="KAJ7018376.1"/>
    <property type="molecule type" value="Genomic_DNA"/>
</dbReference>
<gene>
    <name evidence="2" type="ORF">C8F04DRAFT_391467</name>
</gene>
<keyword evidence="1" id="KW-0812">Transmembrane</keyword>
<keyword evidence="3" id="KW-1185">Reference proteome</keyword>
<evidence type="ECO:0000256" key="1">
    <source>
        <dbReference type="SAM" id="Phobius"/>
    </source>
</evidence>
<evidence type="ECO:0000313" key="3">
    <source>
        <dbReference type="Proteomes" id="UP001218188"/>
    </source>
</evidence>
<accession>A0AAD6RZD0</accession>
<protein>
    <submittedName>
        <fullName evidence="2">Uncharacterized protein</fullName>
    </submittedName>
</protein>